<dbReference type="SMART" id="SM00606">
    <property type="entry name" value="CBD_IV"/>
    <property type="match status" value="2"/>
</dbReference>
<dbReference type="EMBL" id="VBAJ01000235">
    <property type="protein sequence ID" value="TMJ06118.1"/>
    <property type="molecule type" value="Genomic_DNA"/>
</dbReference>
<dbReference type="InterPro" id="IPR005084">
    <property type="entry name" value="CBM6"/>
</dbReference>
<dbReference type="PROSITE" id="PS51175">
    <property type="entry name" value="CBM6"/>
    <property type="match status" value="2"/>
</dbReference>
<evidence type="ECO:0000259" key="2">
    <source>
        <dbReference type="PROSITE" id="PS51175"/>
    </source>
</evidence>
<dbReference type="Gene3D" id="2.40.10.500">
    <property type="match status" value="1"/>
</dbReference>
<dbReference type="InterPro" id="IPR006584">
    <property type="entry name" value="Cellulose-bd_IV"/>
</dbReference>
<dbReference type="Gene3D" id="2.60.120.260">
    <property type="entry name" value="Galactose-binding domain-like"/>
    <property type="match status" value="2"/>
</dbReference>
<feature type="domain" description="CBM6" evidence="2">
    <location>
        <begin position="901"/>
        <end position="1042"/>
    </location>
</feature>
<name>A0A537LDL3_9BACT</name>
<dbReference type="Pfam" id="PF25778">
    <property type="entry name" value="DUF7948"/>
    <property type="match status" value="1"/>
</dbReference>
<dbReference type="SUPFAM" id="SSF49785">
    <property type="entry name" value="Galactose-binding domain-like"/>
    <property type="match status" value="2"/>
</dbReference>
<dbReference type="InterPro" id="IPR010620">
    <property type="entry name" value="SBBP_repeat"/>
</dbReference>
<dbReference type="CDD" id="cd04080">
    <property type="entry name" value="CBM6_cellulase-like"/>
    <property type="match status" value="2"/>
</dbReference>
<comment type="caution">
    <text evidence="3">The sequence shown here is derived from an EMBL/GenBank/DDBJ whole genome shotgun (WGS) entry which is preliminary data.</text>
</comment>
<dbReference type="Proteomes" id="UP000318661">
    <property type="component" value="Unassembled WGS sequence"/>
</dbReference>
<evidence type="ECO:0000313" key="3">
    <source>
        <dbReference type="EMBL" id="TMJ06118.1"/>
    </source>
</evidence>
<reference evidence="3 4" key="1">
    <citation type="journal article" date="2019" name="Nat. Microbiol.">
        <title>Mediterranean grassland soil C-N compound turnover is dependent on rainfall and depth, and is mediated by genomically divergent microorganisms.</title>
        <authorList>
            <person name="Diamond S."/>
            <person name="Andeer P.F."/>
            <person name="Li Z."/>
            <person name="Crits-Christoph A."/>
            <person name="Burstein D."/>
            <person name="Anantharaman K."/>
            <person name="Lane K.R."/>
            <person name="Thomas B.C."/>
            <person name="Pan C."/>
            <person name="Northen T.R."/>
            <person name="Banfield J.F."/>
        </authorList>
    </citation>
    <scope>NUCLEOTIDE SEQUENCE [LARGE SCALE GENOMIC DNA]</scope>
    <source>
        <strain evidence="3">NP_2</strain>
    </source>
</reference>
<dbReference type="Pfam" id="PF03422">
    <property type="entry name" value="CBM_6"/>
    <property type="match status" value="2"/>
</dbReference>
<dbReference type="PANTHER" id="PTHR35580:SF1">
    <property type="entry name" value="PHYTASE-LIKE DOMAIN-CONTAINING PROTEIN"/>
    <property type="match status" value="1"/>
</dbReference>
<feature type="domain" description="CBM6" evidence="2">
    <location>
        <begin position="745"/>
        <end position="886"/>
    </location>
</feature>
<dbReference type="AlphaFoldDB" id="A0A537LDL3"/>
<evidence type="ECO:0000256" key="1">
    <source>
        <dbReference type="ARBA" id="ARBA00022729"/>
    </source>
</evidence>
<protein>
    <submittedName>
        <fullName evidence="3">Carbohydrate-binding protein</fullName>
    </submittedName>
</protein>
<dbReference type="GO" id="GO:0030246">
    <property type="term" value="F:carbohydrate binding"/>
    <property type="evidence" value="ECO:0007669"/>
    <property type="project" value="InterPro"/>
</dbReference>
<gene>
    <name evidence="3" type="ORF">E6G99_09090</name>
</gene>
<dbReference type="SUPFAM" id="SSF63829">
    <property type="entry name" value="Calcium-dependent phosphotriesterase"/>
    <property type="match status" value="1"/>
</dbReference>
<evidence type="ECO:0000313" key="4">
    <source>
        <dbReference type="Proteomes" id="UP000318661"/>
    </source>
</evidence>
<organism evidence="3 4">
    <name type="scientific">Candidatus Segetimicrobium genomatis</name>
    <dbReference type="NCBI Taxonomy" id="2569760"/>
    <lineage>
        <taxon>Bacteria</taxon>
        <taxon>Bacillati</taxon>
        <taxon>Candidatus Sysuimicrobiota</taxon>
        <taxon>Candidatus Sysuimicrobiia</taxon>
        <taxon>Candidatus Sysuimicrobiales</taxon>
        <taxon>Candidatus Segetimicrobiaceae</taxon>
        <taxon>Candidatus Segetimicrobium</taxon>
    </lineage>
</organism>
<accession>A0A537LDL3</accession>
<keyword evidence="1" id="KW-0732">Signal</keyword>
<dbReference type="InterPro" id="IPR052918">
    <property type="entry name" value="Motility_Chemotaxis_Reg"/>
</dbReference>
<proteinExistence type="predicted"/>
<sequence length="1044" mass="108829">MVNMEVMGMLTGTRRSRRPAIPRVMAGITAAVLMSVPAPGPSAAGPHAGAPKLAVAADPTATARVVKSFGRLLPGFEVNRGQVDAQVKFLTRGSGYTLFLTPSEAVLVLRAPDAMPAAGQALVSTAEVRMHLAGATAQPRVAGVEKLPGIVNYFLGNDPAQWHADIPTYAEVVYQGVYPGIDLIHHGTQGRLEYDFVVGPGAEPGAIRVEFQGADGIVVDAHGDLVLHTAVGDLRQRKPAIYQDVNGVRRAIAGDYVVLGPRRVGFQVAAYDRSRPLIIDPVLLYSTYLGGSGFEVCYDVAIDATGNAYVAGSTTLTDFPTTTGAVQTASGGSADAIVAKVDPTGSGLIYSTYLGGAAADEGYGIAVDGAGNAYVTGYTSSTNFPTTAGAFRTSFSGNIDAFVTKVNANGSALAYSTYLGGSGYERAPGIAVDAAGNAYVTGFTDSANFPTTPGAIQTNFAGTTDVFVTKVNPSGSGLAYSTYLGGTAADVGYDIVTDAAGNAYVTGYTNSTNFPTTTTAFQTASSGSLDVFAAKVNPGGSGLVYSTYLGGGAAEEGYGIAVDGAGNAYVTGYTSSPDFPTTPGAFQAAFHNSANPDAAYDAFVTKLNPMGSGLVYSTYLGGGVVDVGYEVAIDADGNAYVTGYTASSNFPTTTGAFQTVQSGYADAFVTKVNPGGTGLLYSTFLGGGNNDLGYGIAVNAAGHILVAGRTASTNFPTTAGAFQTGSDGPGDAFIAKFISPATVPGQIEAEDFDQGGEGVAYHDLTPGNQGGQYRPAEDVDIIRYPNGAYVVNNFQTGEWLQYTIQVAQTGTYRLDLLVSRRWDLTSRWHAEIDNQPVTGSVVVPDTGSWDTFWWVGVGGITLTAGPHVLRIAADQEYFNFAALRLLPNESPFAGTPAAVPGQIEAEDFDHGGEGVAYHDLTPGNQGGQYRPDVDVDISRYSNGAYVVNNFQTGEWLQYTIQVPQAGTYRLELLVSRRWDVPSRVHVDVDTQPVTGSVVVPDTGSWDVFWWVGLGSISLTAGTHVLRITADQEYFNVAAFRLLGP</sequence>
<dbReference type="InterPro" id="IPR008979">
    <property type="entry name" value="Galactose-bd-like_sf"/>
</dbReference>
<dbReference type="PANTHER" id="PTHR35580">
    <property type="entry name" value="CELL SURFACE GLYCOPROTEIN (S-LAYER PROTEIN)-LIKE PROTEIN"/>
    <property type="match status" value="1"/>
</dbReference>
<dbReference type="InterPro" id="IPR057708">
    <property type="entry name" value="DUF7948"/>
</dbReference>
<dbReference type="Pfam" id="PF06739">
    <property type="entry name" value="SBBP"/>
    <property type="match status" value="6"/>
</dbReference>